<feature type="chain" id="PRO_5045251726" evidence="2">
    <location>
        <begin position="19"/>
        <end position="216"/>
    </location>
</feature>
<keyword evidence="1 2" id="KW-0732">Signal</keyword>
<comment type="caution">
    <text evidence="4">The sequence shown here is derived from an EMBL/GenBank/DDBJ whole genome shotgun (WGS) entry which is preliminary data.</text>
</comment>
<sequence>MKHFFTAALVLGALTAQAQQGSLYIGGQVGFNTSNTEVDGTGGSSTIRKASNYSFSPEIGTFLTNQLQLGVGVTVSGSRQETPISPNSTAISRTNRFGGTVYGRYFFGEGNFRPFLGLNVSVLPGNSTEESGGPFNSTTKYTTLDLGANLNAGFAYGLNTRWTVVGSFGTLGFQRSTSKRDDINYKTTTTDFGLNANTLGNLFTVGVYYTFREADK</sequence>
<dbReference type="RefSeq" id="WP_305011634.1">
    <property type="nucleotide sequence ID" value="NZ_JAUQSX010000005.1"/>
</dbReference>
<dbReference type="InterPro" id="IPR011250">
    <property type="entry name" value="OMP/PagP_B-barrel"/>
</dbReference>
<feature type="domain" description="Outer membrane protein beta-barrel" evidence="3">
    <location>
        <begin position="7"/>
        <end position="195"/>
    </location>
</feature>
<evidence type="ECO:0000313" key="5">
    <source>
        <dbReference type="Proteomes" id="UP001167796"/>
    </source>
</evidence>
<feature type="signal peptide" evidence="2">
    <location>
        <begin position="1"/>
        <end position="18"/>
    </location>
</feature>
<dbReference type="Proteomes" id="UP001167796">
    <property type="component" value="Unassembled WGS sequence"/>
</dbReference>
<reference evidence="4" key="1">
    <citation type="submission" date="2023-07" db="EMBL/GenBank/DDBJ databases">
        <authorList>
            <person name="Kim M.K."/>
        </authorList>
    </citation>
    <scope>NUCLEOTIDE SEQUENCE</scope>
    <source>
        <strain evidence="4">M29</strain>
    </source>
</reference>
<keyword evidence="5" id="KW-1185">Reference proteome</keyword>
<dbReference type="Gene3D" id="2.40.160.20">
    <property type="match status" value="1"/>
</dbReference>
<gene>
    <name evidence="4" type="ORF">Q5H92_11325</name>
</gene>
<dbReference type="Pfam" id="PF13505">
    <property type="entry name" value="OMP_b-brl"/>
    <property type="match status" value="1"/>
</dbReference>
<name>A0ABT9AD73_9BACT</name>
<evidence type="ECO:0000313" key="4">
    <source>
        <dbReference type="EMBL" id="MDO7846951.1"/>
    </source>
</evidence>
<accession>A0ABT9AD73</accession>
<evidence type="ECO:0000256" key="1">
    <source>
        <dbReference type="ARBA" id="ARBA00022729"/>
    </source>
</evidence>
<evidence type="ECO:0000259" key="3">
    <source>
        <dbReference type="Pfam" id="PF13505"/>
    </source>
</evidence>
<dbReference type="InterPro" id="IPR027385">
    <property type="entry name" value="Beta-barrel_OMP"/>
</dbReference>
<organism evidence="4 5">
    <name type="scientific">Hymenobacter mellowenesis</name>
    <dbReference type="NCBI Taxonomy" id="3063995"/>
    <lineage>
        <taxon>Bacteria</taxon>
        <taxon>Pseudomonadati</taxon>
        <taxon>Bacteroidota</taxon>
        <taxon>Cytophagia</taxon>
        <taxon>Cytophagales</taxon>
        <taxon>Hymenobacteraceae</taxon>
        <taxon>Hymenobacter</taxon>
    </lineage>
</organism>
<protein>
    <submittedName>
        <fullName evidence="4">Outer membrane beta-barrel protein</fullName>
    </submittedName>
</protein>
<proteinExistence type="predicted"/>
<dbReference type="SUPFAM" id="SSF56925">
    <property type="entry name" value="OMPA-like"/>
    <property type="match status" value="1"/>
</dbReference>
<dbReference type="EMBL" id="JAUQSX010000005">
    <property type="protein sequence ID" value="MDO7846951.1"/>
    <property type="molecule type" value="Genomic_DNA"/>
</dbReference>
<evidence type="ECO:0000256" key="2">
    <source>
        <dbReference type="SAM" id="SignalP"/>
    </source>
</evidence>